<dbReference type="SUPFAM" id="SSF56655">
    <property type="entry name" value="Carbohydrate phosphatase"/>
    <property type="match status" value="1"/>
</dbReference>
<dbReference type="CDD" id="cd01638">
    <property type="entry name" value="CysQ"/>
    <property type="match status" value="1"/>
</dbReference>
<dbReference type="GO" id="GO:0008441">
    <property type="term" value="F:3'(2'),5'-bisphosphate nucleotidase activity"/>
    <property type="evidence" value="ECO:0007669"/>
    <property type="project" value="UniProtKB-EC"/>
</dbReference>
<keyword evidence="3" id="KW-0460">Magnesium</keyword>
<evidence type="ECO:0000256" key="1">
    <source>
        <dbReference type="ARBA" id="ARBA00001625"/>
    </source>
</evidence>
<evidence type="ECO:0000256" key="4">
    <source>
        <dbReference type="ARBA" id="ARBA00041694"/>
    </source>
</evidence>
<evidence type="ECO:0000313" key="6">
    <source>
        <dbReference type="EMBL" id="MFD0922616.1"/>
    </source>
</evidence>
<dbReference type="PROSITE" id="PS00629">
    <property type="entry name" value="IMP_1"/>
    <property type="match status" value="1"/>
</dbReference>
<comment type="catalytic activity">
    <reaction evidence="1">
        <text>adenosine 3',5'-bisphosphate + H2O = AMP + phosphate</text>
        <dbReference type="Rhea" id="RHEA:10040"/>
        <dbReference type="ChEBI" id="CHEBI:15377"/>
        <dbReference type="ChEBI" id="CHEBI:43474"/>
        <dbReference type="ChEBI" id="CHEBI:58343"/>
        <dbReference type="ChEBI" id="CHEBI:456215"/>
        <dbReference type="EC" id="3.1.3.7"/>
    </reaction>
</comment>
<evidence type="ECO:0000313" key="7">
    <source>
        <dbReference type="Proteomes" id="UP001597018"/>
    </source>
</evidence>
<dbReference type="Gene3D" id="3.30.540.10">
    <property type="entry name" value="Fructose-1,6-Bisphosphatase, subunit A, domain 1"/>
    <property type="match status" value="1"/>
</dbReference>
<keyword evidence="2" id="KW-0479">Metal-binding</keyword>
<dbReference type="Proteomes" id="UP001597018">
    <property type="component" value="Unassembled WGS sequence"/>
</dbReference>
<dbReference type="EMBL" id="JBHTIW010000023">
    <property type="protein sequence ID" value="MFD0922616.1"/>
    <property type="molecule type" value="Genomic_DNA"/>
</dbReference>
<organism evidence="6 7">
    <name type="scientific">Saccharopolyspora rosea</name>
    <dbReference type="NCBI Taxonomy" id="524884"/>
    <lineage>
        <taxon>Bacteria</taxon>
        <taxon>Bacillati</taxon>
        <taxon>Actinomycetota</taxon>
        <taxon>Actinomycetes</taxon>
        <taxon>Pseudonocardiales</taxon>
        <taxon>Pseudonocardiaceae</taxon>
        <taxon>Saccharopolyspora</taxon>
    </lineage>
</organism>
<reference evidence="7" key="1">
    <citation type="journal article" date="2019" name="Int. J. Syst. Evol. Microbiol.">
        <title>The Global Catalogue of Microorganisms (GCM) 10K type strain sequencing project: providing services to taxonomists for standard genome sequencing and annotation.</title>
        <authorList>
            <consortium name="The Broad Institute Genomics Platform"/>
            <consortium name="The Broad Institute Genome Sequencing Center for Infectious Disease"/>
            <person name="Wu L."/>
            <person name="Ma J."/>
        </authorList>
    </citation>
    <scope>NUCLEOTIDE SEQUENCE [LARGE SCALE GENOMIC DNA]</scope>
    <source>
        <strain evidence="7">CCUG 56401</strain>
    </source>
</reference>
<dbReference type="InterPro" id="IPR020583">
    <property type="entry name" value="Inositol_monoP_metal-BS"/>
</dbReference>
<dbReference type="Pfam" id="PF00459">
    <property type="entry name" value="Inositol_P"/>
    <property type="match status" value="1"/>
</dbReference>
<proteinExistence type="predicted"/>
<evidence type="ECO:0000256" key="2">
    <source>
        <dbReference type="ARBA" id="ARBA00022723"/>
    </source>
</evidence>
<dbReference type="InterPro" id="IPR000760">
    <property type="entry name" value="Inositol_monophosphatase-like"/>
</dbReference>
<keyword evidence="6" id="KW-0378">Hydrolase</keyword>
<evidence type="ECO:0000256" key="5">
    <source>
        <dbReference type="ARBA" id="ARBA00042530"/>
    </source>
</evidence>
<gene>
    <name evidence="6" type="ORF">ACFQ16_22965</name>
</gene>
<dbReference type="Gene3D" id="3.40.190.80">
    <property type="match status" value="1"/>
</dbReference>
<dbReference type="RefSeq" id="WP_345601659.1">
    <property type="nucleotide sequence ID" value="NZ_BAABLT010000042.1"/>
</dbReference>
<accession>A0ABW3G171</accession>
<evidence type="ECO:0000256" key="3">
    <source>
        <dbReference type="ARBA" id="ARBA00022842"/>
    </source>
</evidence>
<sequence length="258" mass="27234">MGEDDHELAARLARQAGDRLLGLHSGRTSEVDPRVLGDAGDNASHELLLAELARTRPRDSVLSEHGVAGPPRESCPRVWVVDPLDGTREFTEPGRTDWAVHVALVEDHAVTASAVALPARAAVLDTGAPPRLPSRPAGRPRIAVSRSRPPAFVDEVAGALDAETVPMGSAGAKIAAVVLGEVDAYLHAGGQYEWDSAAPVGVARAAGLHASRLDGSELTYDRADPWLPDLLVCRPELADALLTAVSRTTVETRSEVSR</sequence>
<dbReference type="PANTHER" id="PTHR43028">
    <property type="entry name" value="3'(2'),5'-BISPHOSPHATE NUCLEOTIDASE 1"/>
    <property type="match status" value="1"/>
</dbReference>
<dbReference type="PANTHER" id="PTHR43028:SF5">
    <property type="entry name" value="3'(2'),5'-BISPHOSPHATE NUCLEOTIDASE 1"/>
    <property type="match status" value="1"/>
</dbReference>
<keyword evidence="7" id="KW-1185">Reference proteome</keyword>
<name>A0ABW3G171_9PSEU</name>
<comment type="caution">
    <text evidence="6">The sequence shown here is derived from an EMBL/GenBank/DDBJ whole genome shotgun (WGS) entry which is preliminary data.</text>
</comment>
<protein>
    <recommendedName>
        <fullName evidence="4">3'(2'),5-bisphosphonucleoside 3'(2')-phosphohydrolase</fullName>
    </recommendedName>
    <alternativeName>
        <fullName evidence="5">DPNPase</fullName>
    </alternativeName>
</protein>
<dbReference type="InterPro" id="IPR050725">
    <property type="entry name" value="CysQ/Inositol_MonoPase"/>
</dbReference>